<feature type="compositionally biased region" description="Basic and acidic residues" evidence="1">
    <location>
        <begin position="358"/>
        <end position="377"/>
    </location>
</feature>
<proteinExistence type="predicted"/>
<feature type="region of interest" description="Disordered" evidence="1">
    <location>
        <begin position="347"/>
        <end position="377"/>
    </location>
</feature>
<protein>
    <submittedName>
        <fullName evidence="2">Uncharacterized protein</fullName>
    </submittedName>
</protein>
<evidence type="ECO:0000313" key="2">
    <source>
        <dbReference type="EMBL" id="PKI58768.1"/>
    </source>
</evidence>
<reference evidence="2 3" key="1">
    <citation type="submission" date="2017-11" db="EMBL/GenBank/DDBJ databases">
        <title>De-novo sequencing of pomegranate (Punica granatum L.) genome.</title>
        <authorList>
            <person name="Akparov Z."/>
            <person name="Amiraslanov A."/>
            <person name="Hajiyeva S."/>
            <person name="Abbasov M."/>
            <person name="Kaur K."/>
            <person name="Hamwieh A."/>
            <person name="Solovyev V."/>
            <person name="Salamov A."/>
            <person name="Braich B."/>
            <person name="Kosarev P."/>
            <person name="Mahmoud A."/>
            <person name="Hajiyev E."/>
            <person name="Babayeva S."/>
            <person name="Izzatullayeva V."/>
            <person name="Mammadov A."/>
            <person name="Mammadov A."/>
            <person name="Sharifova S."/>
            <person name="Ojaghi J."/>
            <person name="Eynullazada K."/>
            <person name="Bayramov B."/>
            <person name="Abdulazimova A."/>
            <person name="Shahmuradov I."/>
        </authorList>
    </citation>
    <scope>NUCLEOTIDE SEQUENCE [LARGE SCALE GENOMIC DNA]</scope>
    <source>
        <strain evidence="3">cv. AG2017</strain>
        <tissue evidence="2">Leaf</tissue>
    </source>
</reference>
<name>A0A2I0JR51_PUNGR</name>
<dbReference type="Proteomes" id="UP000233551">
    <property type="component" value="Unassembled WGS sequence"/>
</dbReference>
<organism evidence="2 3">
    <name type="scientific">Punica granatum</name>
    <name type="common">Pomegranate</name>
    <dbReference type="NCBI Taxonomy" id="22663"/>
    <lineage>
        <taxon>Eukaryota</taxon>
        <taxon>Viridiplantae</taxon>
        <taxon>Streptophyta</taxon>
        <taxon>Embryophyta</taxon>
        <taxon>Tracheophyta</taxon>
        <taxon>Spermatophyta</taxon>
        <taxon>Magnoliopsida</taxon>
        <taxon>eudicotyledons</taxon>
        <taxon>Gunneridae</taxon>
        <taxon>Pentapetalae</taxon>
        <taxon>rosids</taxon>
        <taxon>malvids</taxon>
        <taxon>Myrtales</taxon>
        <taxon>Lythraceae</taxon>
        <taxon>Punica</taxon>
    </lineage>
</organism>
<keyword evidence="3" id="KW-1185">Reference proteome</keyword>
<feature type="region of interest" description="Disordered" evidence="1">
    <location>
        <begin position="15"/>
        <end position="46"/>
    </location>
</feature>
<comment type="caution">
    <text evidence="2">The sequence shown here is derived from an EMBL/GenBank/DDBJ whole genome shotgun (WGS) entry which is preliminary data.</text>
</comment>
<evidence type="ECO:0000313" key="3">
    <source>
        <dbReference type="Proteomes" id="UP000233551"/>
    </source>
</evidence>
<dbReference type="AlphaFoldDB" id="A0A2I0JR51"/>
<evidence type="ECO:0000256" key="1">
    <source>
        <dbReference type="SAM" id="MobiDB-lite"/>
    </source>
</evidence>
<accession>A0A2I0JR51</accession>
<feature type="region of interest" description="Disordered" evidence="1">
    <location>
        <begin position="70"/>
        <end position="91"/>
    </location>
</feature>
<dbReference type="EMBL" id="PGOL01001341">
    <property type="protein sequence ID" value="PKI58768.1"/>
    <property type="molecule type" value="Genomic_DNA"/>
</dbReference>
<sequence length="377" mass="41858">MIKLQCSCINWRSRHTKESKKDSRAPTRAASNWARTRVTAHKTRKPARLGAEEKLPGLVWSKEALGHTPPWRAESTRFGKGEATTAPDRPRELTGLSLETRPWVLWLNRGQGGLSRPDSSHFPSWHASSSIIYPNVPRPEQTRKCERKFGKNVRNPAREFGDFWLKSGRVVTGILSGFPAISACFGLGKGWTSWRGGLEFERILERDWLECSGIVVVSVFRGCAPKARRETFVATETSLGRSSRILEGHLKLVPRPWWSLGVCRLVSGCRLLEAGGPKWGADNMSGSVSEASCLCRGTPELSQTPSLTGLPGARSKDKFQIALRNSTWSPEWTPTWKKGPFVSTPFWSTGSDRGLPTKARDTIHDRETGGEHAGTES</sequence>
<gene>
    <name evidence="2" type="ORF">CRG98_020827</name>
</gene>